<dbReference type="AlphaFoldDB" id="A0A8H7PLB4"/>
<dbReference type="EMBL" id="JAEPRA010000014">
    <property type="protein sequence ID" value="KAG2175978.1"/>
    <property type="molecule type" value="Genomic_DNA"/>
</dbReference>
<dbReference type="SUPFAM" id="SSF51695">
    <property type="entry name" value="PLC-like phosphodiesterases"/>
    <property type="match status" value="1"/>
</dbReference>
<evidence type="ECO:0000256" key="1">
    <source>
        <dbReference type="SAM" id="MobiDB-lite"/>
    </source>
</evidence>
<name>A0A8H7PLB4_9FUNG</name>
<organism evidence="3 4">
    <name type="scientific">Umbelopsis vinacea</name>
    <dbReference type="NCBI Taxonomy" id="44442"/>
    <lineage>
        <taxon>Eukaryota</taxon>
        <taxon>Fungi</taxon>
        <taxon>Fungi incertae sedis</taxon>
        <taxon>Mucoromycota</taxon>
        <taxon>Mucoromycotina</taxon>
        <taxon>Umbelopsidomycetes</taxon>
        <taxon>Umbelopsidales</taxon>
        <taxon>Umbelopsidaceae</taxon>
        <taxon>Umbelopsis</taxon>
    </lineage>
</organism>
<feature type="compositionally biased region" description="Polar residues" evidence="1">
    <location>
        <begin position="378"/>
        <end position="393"/>
    </location>
</feature>
<dbReference type="InterPro" id="IPR017946">
    <property type="entry name" value="PLC-like_Pdiesterase_TIM-brl"/>
</dbReference>
<dbReference type="InterPro" id="IPR051057">
    <property type="entry name" value="PI-PLC_domain"/>
</dbReference>
<dbReference type="OrthoDB" id="2343482at2759"/>
<dbReference type="Gene3D" id="3.20.20.190">
    <property type="entry name" value="Phosphatidylinositol (PI) phosphodiesterase"/>
    <property type="match status" value="1"/>
</dbReference>
<protein>
    <recommendedName>
        <fullName evidence="5">Phosphatidylinositol-specific phospholipase C X domain-containing protein</fullName>
    </recommendedName>
</protein>
<evidence type="ECO:0000313" key="4">
    <source>
        <dbReference type="Proteomes" id="UP000612746"/>
    </source>
</evidence>
<comment type="caution">
    <text evidence="3">The sequence shown here is derived from an EMBL/GenBank/DDBJ whole genome shotgun (WGS) entry which is preliminary data.</text>
</comment>
<accession>A0A8H7PLB4</accession>
<dbReference type="Proteomes" id="UP000612746">
    <property type="component" value="Unassembled WGS sequence"/>
</dbReference>
<keyword evidence="2" id="KW-0732">Signal</keyword>
<gene>
    <name evidence="3" type="ORF">INT44_000456</name>
</gene>
<dbReference type="PANTHER" id="PTHR13593:SF140">
    <property type="entry name" value="PLC-LIKE PHOSPHODIESTERASE"/>
    <property type="match status" value="1"/>
</dbReference>
<feature type="chain" id="PRO_5034840811" description="Phosphatidylinositol-specific phospholipase C X domain-containing protein" evidence="2">
    <location>
        <begin position="22"/>
        <end position="399"/>
    </location>
</feature>
<reference evidence="3" key="1">
    <citation type="submission" date="2020-12" db="EMBL/GenBank/DDBJ databases">
        <title>Metabolic potential, ecology and presence of endohyphal bacteria is reflected in genomic diversity of Mucoromycotina.</title>
        <authorList>
            <person name="Muszewska A."/>
            <person name="Okrasinska A."/>
            <person name="Steczkiewicz K."/>
            <person name="Drgas O."/>
            <person name="Orlowska M."/>
            <person name="Perlinska-Lenart U."/>
            <person name="Aleksandrzak-Piekarczyk T."/>
            <person name="Szatraj K."/>
            <person name="Zielenkiewicz U."/>
            <person name="Pilsyk S."/>
            <person name="Malc E."/>
            <person name="Mieczkowski P."/>
            <person name="Kruszewska J.S."/>
            <person name="Biernat P."/>
            <person name="Pawlowska J."/>
        </authorList>
    </citation>
    <scope>NUCLEOTIDE SEQUENCE</scope>
    <source>
        <strain evidence="3">WA0000051536</strain>
    </source>
</reference>
<proteinExistence type="predicted"/>
<sequence>MKPLSSTWVTVILGALAVANAEQGNNWEQNPIGSDGNTGQGLVSFEPCNDFPEYCELPVDWYLWLGATGSGSSSIEKVLTLKDGEWIDSVVDATSFTRTQTRSVTSMLNDGIRLLKVDLCSNHGEAAHVCFSDGENIGYGATLNSFLRESLQFLKDQPHQAIVLHLEENPMNSVDIRRVEKVIDDVCADISNSTAGVFPFEAGHCPWIYTNKEISTPLPTMGELVAFDPEMAQWEGDGELVGVRSQLIVTHSQEFVRPYGYKSNYMSQPFWQTTHGVAKDISQVKAQLKKLCSKATAIEVEVAEVQSDCVNDGKCEDAGTLDALNDVLYSKQGCSVDTMSNYARIAAISTSFYHTKLEQIKGIQRKFLQLNEKKLNTIKSSHQQTGNSKTTQASHHDEL</sequence>
<evidence type="ECO:0000313" key="3">
    <source>
        <dbReference type="EMBL" id="KAG2175978.1"/>
    </source>
</evidence>
<dbReference type="GO" id="GO:0008081">
    <property type="term" value="F:phosphoric diester hydrolase activity"/>
    <property type="evidence" value="ECO:0007669"/>
    <property type="project" value="InterPro"/>
</dbReference>
<keyword evidence="4" id="KW-1185">Reference proteome</keyword>
<dbReference type="PANTHER" id="PTHR13593">
    <property type="match status" value="1"/>
</dbReference>
<feature type="signal peptide" evidence="2">
    <location>
        <begin position="1"/>
        <end position="21"/>
    </location>
</feature>
<feature type="region of interest" description="Disordered" evidence="1">
    <location>
        <begin position="378"/>
        <end position="399"/>
    </location>
</feature>
<dbReference type="GO" id="GO:0006629">
    <property type="term" value="P:lipid metabolic process"/>
    <property type="evidence" value="ECO:0007669"/>
    <property type="project" value="InterPro"/>
</dbReference>
<evidence type="ECO:0000256" key="2">
    <source>
        <dbReference type="SAM" id="SignalP"/>
    </source>
</evidence>
<evidence type="ECO:0008006" key="5">
    <source>
        <dbReference type="Google" id="ProtNLM"/>
    </source>
</evidence>